<keyword evidence="2" id="KW-0472">Membrane</keyword>
<evidence type="ECO:0000313" key="4">
    <source>
        <dbReference type="Proteomes" id="UP000824102"/>
    </source>
</evidence>
<dbReference type="EMBL" id="DXBB01000029">
    <property type="protein sequence ID" value="HIZ72207.1"/>
    <property type="molecule type" value="Genomic_DNA"/>
</dbReference>
<evidence type="ECO:0000313" key="3">
    <source>
        <dbReference type="EMBL" id="HIZ72207.1"/>
    </source>
</evidence>
<reference evidence="3" key="2">
    <citation type="submission" date="2021-04" db="EMBL/GenBank/DDBJ databases">
        <authorList>
            <person name="Gilroy R."/>
        </authorList>
    </citation>
    <scope>NUCLEOTIDE SEQUENCE</scope>
    <source>
        <strain evidence="3">ChiW7-2402</strain>
    </source>
</reference>
<dbReference type="Proteomes" id="UP000824102">
    <property type="component" value="Unassembled WGS sequence"/>
</dbReference>
<gene>
    <name evidence="3" type="ORF">H9964_01345</name>
</gene>
<reference evidence="3" key="1">
    <citation type="journal article" date="2021" name="PeerJ">
        <title>Extensive microbial diversity within the chicken gut microbiome revealed by metagenomics and culture.</title>
        <authorList>
            <person name="Gilroy R."/>
            <person name="Ravi A."/>
            <person name="Getino M."/>
            <person name="Pursley I."/>
            <person name="Horton D.L."/>
            <person name="Alikhan N.F."/>
            <person name="Baker D."/>
            <person name="Gharbi K."/>
            <person name="Hall N."/>
            <person name="Watson M."/>
            <person name="Adriaenssens E.M."/>
            <person name="Foster-Nyarko E."/>
            <person name="Jarju S."/>
            <person name="Secka A."/>
            <person name="Antonio M."/>
            <person name="Oren A."/>
            <person name="Chaudhuri R.R."/>
            <person name="La Ragione R."/>
            <person name="Hildebrand F."/>
            <person name="Pallen M.J."/>
        </authorList>
    </citation>
    <scope>NUCLEOTIDE SEQUENCE</scope>
    <source>
        <strain evidence="3">ChiW7-2402</strain>
    </source>
</reference>
<organism evidence="3 4">
    <name type="scientific">Candidatus Gallimonas intestinavium</name>
    <dbReference type="NCBI Taxonomy" id="2838603"/>
    <lineage>
        <taxon>Bacteria</taxon>
        <taxon>Bacillati</taxon>
        <taxon>Bacillota</taxon>
        <taxon>Clostridia</taxon>
        <taxon>Candidatus Gallimonas</taxon>
    </lineage>
</organism>
<accession>A0A9D2G4S3</accession>
<keyword evidence="2" id="KW-0812">Transmembrane</keyword>
<feature type="compositionally biased region" description="Basic and acidic residues" evidence="1">
    <location>
        <begin position="1"/>
        <end position="10"/>
    </location>
</feature>
<comment type="caution">
    <text evidence="3">The sequence shown here is derived from an EMBL/GenBank/DDBJ whole genome shotgun (WGS) entry which is preliminary data.</text>
</comment>
<feature type="transmembrane region" description="Helical" evidence="2">
    <location>
        <begin position="64"/>
        <end position="83"/>
    </location>
</feature>
<name>A0A9D2G4S3_9FIRM</name>
<proteinExistence type="predicted"/>
<keyword evidence="2" id="KW-1133">Transmembrane helix</keyword>
<evidence type="ECO:0000256" key="1">
    <source>
        <dbReference type="SAM" id="MobiDB-lite"/>
    </source>
</evidence>
<dbReference type="AlphaFoldDB" id="A0A9D2G4S3"/>
<sequence>MDRNELETKMQEAANRQSPKPYEERHLDLEIRPAAGRKRRVCVWRRVFARAGTDGACCSHGRTALLLSLLLVVVLAVILPLALCRQSERGGYIVEASAEEFYRELDLNAPDHYEEGDYKLLYDENGKLTGGSSSLSGSGGYQFISFREEPFDDPRFYGEGGGVYVTEAGVSVLYYNEVKDDVYYTLATGKVQSQKFGPQYIVVEDYSYEGFEAVFAWFEKQFIA</sequence>
<feature type="region of interest" description="Disordered" evidence="1">
    <location>
        <begin position="1"/>
        <end position="22"/>
    </location>
</feature>
<protein>
    <submittedName>
        <fullName evidence="3">Uncharacterized protein</fullName>
    </submittedName>
</protein>
<evidence type="ECO:0000256" key="2">
    <source>
        <dbReference type="SAM" id="Phobius"/>
    </source>
</evidence>